<feature type="transmembrane region" description="Helical" evidence="8">
    <location>
        <begin position="18"/>
        <end position="36"/>
    </location>
</feature>
<feature type="transmembrane region" description="Helical" evidence="8">
    <location>
        <begin position="195"/>
        <end position="213"/>
    </location>
</feature>
<accession>A0ABV7XCK7</accession>
<name>A0ABV7XCK7_9SPHN</name>
<dbReference type="NCBIfam" id="TIGR02914">
    <property type="entry name" value="EpsI_fam"/>
    <property type="match status" value="1"/>
</dbReference>
<keyword evidence="6 8" id="KW-1133">Transmembrane helix</keyword>
<dbReference type="Pfam" id="PF09721">
    <property type="entry name" value="Exosortase_EpsH"/>
    <property type="match status" value="1"/>
</dbReference>
<evidence type="ECO:0000256" key="8">
    <source>
        <dbReference type="SAM" id="Phobius"/>
    </source>
</evidence>
<dbReference type="RefSeq" id="WP_380862721.1">
    <property type="nucleotide sequence ID" value="NZ_JBHRXV010000011.1"/>
</dbReference>
<comment type="caution">
    <text evidence="10">The sequence shown here is derived from an EMBL/GenBank/DDBJ whole genome shotgun (WGS) entry which is preliminary data.</text>
</comment>
<feature type="transmembrane region" description="Helical" evidence="8">
    <location>
        <begin position="260"/>
        <end position="281"/>
    </location>
</feature>
<dbReference type="InterPro" id="IPR017540">
    <property type="entry name" value="Exosortase-1"/>
</dbReference>
<dbReference type="InterPro" id="IPR019127">
    <property type="entry name" value="Exosortase"/>
</dbReference>
<feature type="transmembrane region" description="Helical" evidence="8">
    <location>
        <begin position="48"/>
        <end position="68"/>
    </location>
</feature>
<evidence type="ECO:0000256" key="2">
    <source>
        <dbReference type="ARBA" id="ARBA00022475"/>
    </source>
</evidence>
<evidence type="ECO:0000256" key="3">
    <source>
        <dbReference type="ARBA" id="ARBA00022670"/>
    </source>
</evidence>
<dbReference type="NCBIfam" id="TIGR02602">
    <property type="entry name" value="8TM_EpsH"/>
    <property type="match status" value="1"/>
</dbReference>
<dbReference type="EMBL" id="JBHRXV010000011">
    <property type="protein sequence ID" value="MFC3713839.1"/>
    <property type="molecule type" value="Genomic_DNA"/>
</dbReference>
<protein>
    <submittedName>
        <fullName evidence="10">Exosortase A</fullName>
        <ecNumber evidence="10">3.4.22.-</ecNumber>
    </submittedName>
</protein>
<reference evidence="11" key="1">
    <citation type="journal article" date="2019" name="Int. J. Syst. Evol. Microbiol.">
        <title>The Global Catalogue of Microorganisms (GCM) 10K type strain sequencing project: providing services to taxonomists for standard genome sequencing and annotation.</title>
        <authorList>
            <consortium name="The Broad Institute Genomics Platform"/>
            <consortium name="The Broad Institute Genome Sequencing Center for Infectious Disease"/>
            <person name="Wu L."/>
            <person name="Ma J."/>
        </authorList>
    </citation>
    <scope>NUCLEOTIDE SEQUENCE [LARGE SCALE GENOMIC DNA]</scope>
    <source>
        <strain evidence="11">KCTC 42644</strain>
    </source>
</reference>
<evidence type="ECO:0000256" key="6">
    <source>
        <dbReference type="ARBA" id="ARBA00022989"/>
    </source>
</evidence>
<evidence type="ECO:0000256" key="1">
    <source>
        <dbReference type="ARBA" id="ARBA00004651"/>
    </source>
</evidence>
<keyword evidence="7 8" id="KW-0472">Membrane</keyword>
<dbReference type="Proteomes" id="UP001595615">
    <property type="component" value="Unassembled WGS sequence"/>
</dbReference>
<feature type="transmembrane region" description="Helical" evidence="8">
    <location>
        <begin position="119"/>
        <end position="143"/>
    </location>
</feature>
<dbReference type="NCBIfam" id="TIGR04178">
    <property type="entry name" value="exo_archaeo"/>
    <property type="match status" value="1"/>
</dbReference>
<keyword evidence="5 10" id="KW-0378">Hydrolase</keyword>
<sequence>MTAAAIPAGGEGTHRAAWWRYGLAWGVVVAAILLLLYKDTAHLAWTWWDNSTFGHCLLIPPIIAWLVWQRKEGLAKMAPQPWLPGAALILLGGIVWLVGEFAGVALLRHAALVFMLQATVPAVFGLAVTRALTFPIFFALFMIPVGEQLVPHLQTITAKFCVWLLELFEVPAYIDGVFISIPNGDFEVAEACSGVRFLIAMVAFGALVANVCFKSWPRRIAFMAASVIVPIVANGFRAWGTIYIAHLTTSEFARGVDHVIYGWFFFAFVMGLTLAIGWRFFDRPVDDPFIDPAALQSPGAQPSPTPVLAKAVAVAIAAAAVTPAYAALTAARSAEAPTEALALPTPAGWTKQDFAGREWEPNYVGATAKAMATYVDAEGQPVDLYIAVYDHQDEDSELVGYQQGILPPIPEEEEYGWSWAGNRPAPHGAAGAQINFGRNVRDVWQFYWVNDRLVGSPYAAKIEALKARMFGGNPQSATVVISAERTDTLVSSEPALRRFLAGVGPADQLLARSIVTGRD</sequence>
<comment type="subcellular location">
    <subcellularLocation>
        <location evidence="1">Cell membrane</location>
        <topology evidence="1">Multi-pass membrane protein</topology>
    </subcellularLocation>
</comment>
<dbReference type="InterPro" id="IPR026392">
    <property type="entry name" value="Exo/Archaeosortase_dom"/>
</dbReference>
<dbReference type="InterPro" id="IPR014263">
    <property type="entry name" value="Methanolan_biosynth_EpsI"/>
</dbReference>
<keyword evidence="4 8" id="KW-0812">Transmembrane</keyword>
<evidence type="ECO:0000313" key="11">
    <source>
        <dbReference type="Proteomes" id="UP001595615"/>
    </source>
</evidence>
<dbReference type="EC" id="3.4.22.-" evidence="10"/>
<feature type="domain" description="Methanolan biosynthesis EpsI" evidence="9">
    <location>
        <begin position="315"/>
        <end position="506"/>
    </location>
</feature>
<keyword evidence="3" id="KW-0645">Protease</keyword>
<feature type="transmembrane region" description="Helical" evidence="8">
    <location>
        <begin position="88"/>
        <end position="107"/>
    </location>
</feature>
<evidence type="ECO:0000256" key="5">
    <source>
        <dbReference type="ARBA" id="ARBA00022801"/>
    </source>
</evidence>
<evidence type="ECO:0000256" key="7">
    <source>
        <dbReference type="ARBA" id="ARBA00023136"/>
    </source>
</evidence>
<dbReference type="InterPro" id="IPR013426">
    <property type="entry name" value="EpsH-like"/>
</dbReference>
<feature type="transmembrane region" description="Helical" evidence="8">
    <location>
        <begin position="220"/>
        <end position="240"/>
    </location>
</feature>
<keyword evidence="11" id="KW-1185">Reference proteome</keyword>
<dbReference type="GO" id="GO:0016787">
    <property type="term" value="F:hydrolase activity"/>
    <property type="evidence" value="ECO:0007669"/>
    <property type="project" value="UniProtKB-KW"/>
</dbReference>
<keyword evidence="2" id="KW-1003">Cell membrane</keyword>
<evidence type="ECO:0000256" key="4">
    <source>
        <dbReference type="ARBA" id="ARBA00022692"/>
    </source>
</evidence>
<organism evidence="10 11">
    <name type="scientific">Sphingoaurantiacus capsulatus</name>
    <dbReference type="NCBI Taxonomy" id="1771310"/>
    <lineage>
        <taxon>Bacteria</taxon>
        <taxon>Pseudomonadati</taxon>
        <taxon>Pseudomonadota</taxon>
        <taxon>Alphaproteobacteria</taxon>
        <taxon>Sphingomonadales</taxon>
        <taxon>Sphingosinicellaceae</taxon>
        <taxon>Sphingoaurantiacus</taxon>
    </lineage>
</organism>
<dbReference type="Pfam" id="PF11984">
    <property type="entry name" value="DUF3485"/>
    <property type="match status" value="1"/>
</dbReference>
<gene>
    <name evidence="10" type="primary">xrtA</name>
    <name evidence="10" type="ORF">ACFOMD_14780</name>
</gene>
<proteinExistence type="predicted"/>
<dbReference type="NCBIfam" id="TIGR03109">
    <property type="entry name" value="exosort_XrtA"/>
    <property type="match status" value="1"/>
</dbReference>
<evidence type="ECO:0000313" key="10">
    <source>
        <dbReference type="EMBL" id="MFC3713839.1"/>
    </source>
</evidence>
<evidence type="ECO:0000259" key="9">
    <source>
        <dbReference type="Pfam" id="PF11984"/>
    </source>
</evidence>